<accession>A0A6B3L643</accession>
<keyword evidence="2" id="KW-1185">Reference proteome</keyword>
<dbReference type="AlphaFoldDB" id="A0A6B3L643"/>
<evidence type="ECO:0000313" key="1">
    <source>
        <dbReference type="EMBL" id="QQL46080.1"/>
    </source>
</evidence>
<dbReference type="RefSeq" id="WP_164362737.1">
    <property type="nucleotide sequence ID" value="NZ_CP066776.1"/>
</dbReference>
<reference evidence="1 2" key="1">
    <citation type="submission" date="2020-12" db="EMBL/GenBank/DDBJ databases">
        <title>Sulforoseuscoccus oceanibium gen. nov., sp. nov., a representative of the phylum Verrucomicrobia with special cytoplasmic membrane, and proposal of Sulforoseuscoccusaceae fam. nov.</title>
        <authorList>
            <person name="Xi F."/>
        </authorList>
    </citation>
    <scope>NUCLEOTIDE SEQUENCE [LARGE SCALE GENOMIC DNA]</scope>
    <source>
        <strain evidence="1 2">T37</strain>
    </source>
</reference>
<dbReference type="EMBL" id="CP066776">
    <property type="protein sequence ID" value="QQL46080.1"/>
    <property type="molecule type" value="Genomic_DNA"/>
</dbReference>
<evidence type="ECO:0000313" key="2">
    <source>
        <dbReference type="Proteomes" id="UP000475117"/>
    </source>
</evidence>
<sequence length="62" mass="7156">MFKLVVVESWVSEWGLPAISTLCFMFVLGYWTLRALHTHRNKLDEMAAKPLDDGEMKNLSDN</sequence>
<name>A0A6B3L643_9BACT</name>
<proteinExistence type="predicted"/>
<dbReference type="KEGG" id="soa:G3M56_005730"/>
<protein>
    <submittedName>
        <fullName evidence="1">Uncharacterized protein</fullName>
    </submittedName>
</protein>
<dbReference type="Proteomes" id="UP000475117">
    <property type="component" value="Chromosome"/>
</dbReference>
<organism evidence="1 2">
    <name type="scientific">Sulfuriroseicoccus oceanibius</name>
    <dbReference type="NCBI Taxonomy" id="2707525"/>
    <lineage>
        <taxon>Bacteria</taxon>
        <taxon>Pseudomonadati</taxon>
        <taxon>Verrucomicrobiota</taxon>
        <taxon>Verrucomicrobiia</taxon>
        <taxon>Verrucomicrobiales</taxon>
        <taxon>Verrucomicrobiaceae</taxon>
        <taxon>Sulfuriroseicoccus</taxon>
    </lineage>
</organism>
<gene>
    <name evidence="1" type="ORF">G3M56_005730</name>
</gene>